<reference evidence="3" key="1">
    <citation type="submission" date="2021-03" db="EMBL/GenBank/DDBJ databases">
        <authorList>
            <person name="Tagirdzhanova G."/>
        </authorList>
    </citation>
    <scope>NUCLEOTIDE SEQUENCE</scope>
</reference>
<feature type="signal peptide" evidence="2">
    <location>
        <begin position="1"/>
        <end position="19"/>
    </location>
</feature>
<evidence type="ECO:0000313" key="4">
    <source>
        <dbReference type="Proteomes" id="UP000664521"/>
    </source>
</evidence>
<evidence type="ECO:0000313" key="3">
    <source>
        <dbReference type="EMBL" id="CAF9939510.1"/>
    </source>
</evidence>
<dbReference type="Gene3D" id="2.130.10.10">
    <property type="entry name" value="YVTN repeat-like/Quinoprotein amine dehydrogenase"/>
    <property type="match status" value="1"/>
</dbReference>
<keyword evidence="1" id="KW-0472">Membrane</keyword>
<organism evidence="3 4">
    <name type="scientific">Heterodermia speciosa</name>
    <dbReference type="NCBI Taxonomy" id="116794"/>
    <lineage>
        <taxon>Eukaryota</taxon>
        <taxon>Fungi</taxon>
        <taxon>Dikarya</taxon>
        <taxon>Ascomycota</taxon>
        <taxon>Pezizomycotina</taxon>
        <taxon>Lecanoromycetes</taxon>
        <taxon>OSLEUM clade</taxon>
        <taxon>Lecanoromycetidae</taxon>
        <taxon>Caliciales</taxon>
        <taxon>Physciaceae</taxon>
        <taxon>Heterodermia</taxon>
    </lineage>
</organism>
<keyword evidence="4" id="KW-1185">Reference proteome</keyword>
<dbReference type="AlphaFoldDB" id="A0A8H3J2H3"/>
<dbReference type="OrthoDB" id="10006285at2759"/>
<evidence type="ECO:0000256" key="1">
    <source>
        <dbReference type="SAM" id="Phobius"/>
    </source>
</evidence>
<dbReference type="SUPFAM" id="SSF51004">
    <property type="entry name" value="C-terminal (heme d1) domain of cytochrome cd1-nitrite reductase"/>
    <property type="match status" value="1"/>
</dbReference>
<gene>
    <name evidence="3" type="ORF">HETSPECPRED_001802</name>
</gene>
<keyword evidence="1" id="KW-0812">Transmembrane</keyword>
<name>A0A8H3J2H3_9LECA</name>
<dbReference type="EMBL" id="CAJPDS010000132">
    <property type="protein sequence ID" value="CAF9939510.1"/>
    <property type="molecule type" value="Genomic_DNA"/>
</dbReference>
<accession>A0A8H3J2H3</accession>
<proteinExistence type="predicted"/>
<protein>
    <submittedName>
        <fullName evidence="3">Uncharacterized protein</fullName>
    </submittedName>
</protein>
<feature type="transmembrane region" description="Helical" evidence="1">
    <location>
        <begin position="358"/>
        <end position="377"/>
    </location>
</feature>
<dbReference type="Proteomes" id="UP000664521">
    <property type="component" value="Unassembled WGS sequence"/>
</dbReference>
<evidence type="ECO:0000256" key="2">
    <source>
        <dbReference type="SAM" id="SignalP"/>
    </source>
</evidence>
<feature type="chain" id="PRO_5034197822" evidence="2">
    <location>
        <begin position="20"/>
        <end position="390"/>
    </location>
</feature>
<dbReference type="InterPro" id="IPR015943">
    <property type="entry name" value="WD40/YVTN_repeat-like_dom_sf"/>
</dbReference>
<comment type="caution">
    <text evidence="3">The sequence shown here is derived from an EMBL/GenBank/DDBJ whole genome shotgun (WGS) entry which is preliminary data.</text>
</comment>
<dbReference type="InterPro" id="IPR011048">
    <property type="entry name" value="Haem_d1_sf"/>
</dbReference>
<sequence>MLLDHFKIFLLLAAGLAHGSVLTYPHQPHHGHERAAYFLDNDAAGNELVSLKIDAVDGTLSSPVRTSTGGNGLAGLVAISQDSVVVSGNYIFTVNAGSNTLSMFSVSPQDPLHPKLLGNPQPTLGETPVSVSYSSKLKTACVANGGSPAGITCFSASVKGLTPLGALRLLPQTQLADPSPPPPGPLVLTADITFNPSSTALLVSFRSNGALPGSIYVFPVQNGEVGHTPVRSQLADIEGTFSLNFLAKGNSKKLGDERLIVTNAFVNHTGAALLEVAYPSLQVTQTTPIPLPGQQGTCWVAYDPRLSKSAYVMDAGQTQINVVDPATGELEKRISFTNGGQPPFLGSGSFDTRIDREWLYVLTGIVLFFPFVVLYILHLKSSWMEIVAEA</sequence>
<keyword evidence="2" id="KW-0732">Signal</keyword>
<keyword evidence="1" id="KW-1133">Transmembrane helix</keyword>